<sequence length="109" mass="12263">MFCIRMKGEASNSLNDRILSSTSSTINEELRYVRRVQRPLSVMIWGGVFGFGRTQLIFVPQGVNVNSTECKDRILEPVEKDLGASIFNKNRCLFQQDGAPAHTARITQT</sequence>
<proteinExistence type="predicted"/>
<comment type="caution">
    <text evidence="1">The sequence shown here is derived from an EMBL/GenBank/DDBJ whole genome shotgun (WGS) entry which is preliminary data.</text>
</comment>
<keyword evidence="2" id="KW-1185">Reference proteome</keyword>
<gene>
    <name evidence="1" type="ORF">LOD99_10771</name>
</gene>
<name>A0AAV7KFK3_9METZ</name>
<dbReference type="Gene3D" id="3.30.420.10">
    <property type="entry name" value="Ribonuclease H-like superfamily/Ribonuclease H"/>
    <property type="match status" value="1"/>
</dbReference>
<reference evidence="1 2" key="1">
    <citation type="journal article" date="2023" name="BMC Biol.">
        <title>The compact genome of the sponge Oopsacas minuta (Hexactinellida) is lacking key metazoan core genes.</title>
        <authorList>
            <person name="Santini S."/>
            <person name="Schenkelaars Q."/>
            <person name="Jourda C."/>
            <person name="Duchesne M."/>
            <person name="Belahbib H."/>
            <person name="Rocher C."/>
            <person name="Selva M."/>
            <person name="Riesgo A."/>
            <person name="Vervoort M."/>
            <person name="Leys S.P."/>
            <person name="Kodjabachian L."/>
            <person name="Le Bivic A."/>
            <person name="Borchiellini C."/>
            <person name="Claverie J.M."/>
            <person name="Renard E."/>
        </authorList>
    </citation>
    <scope>NUCLEOTIDE SEQUENCE [LARGE SCALE GENOMIC DNA]</scope>
    <source>
        <strain evidence="1">SPO-2</strain>
    </source>
</reference>
<dbReference type="AlphaFoldDB" id="A0AAV7KFK3"/>
<dbReference type="GO" id="GO:0003676">
    <property type="term" value="F:nucleic acid binding"/>
    <property type="evidence" value="ECO:0007669"/>
    <property type="project" value="InterPro"/>
</dbReference>
<dbReference type="EMBL" id="JAKMXF010000059">
    <property type="protein sequence ID" value="KAI6659470.1"/>
    <property type="molecule type" value="Genomic_DNA"/>
</dbReference>
<organism evidence="1 2">
    <name type="scientific">Oopsacas minuta</name>
    <dbReference type="NCBI Taxonomy" id="111878"/>
    <lineage>
        <taxon>Eukaryota</taxon>
        <taxon>Metazoa</taxon>
        <taxon>Porifera</taxon>
        <taxon>Hexactinellida</taxon>
        <taxon>Hexasterophora</taxon>
        <taxon>Lyssacinosida</taxon>
        <taxon>Leucopsacidae</taxon>
        <taxon>Oopsacas</taxon>
    </lineage>
</organism>
<dbReference type="Proteomes" id="UP001165289">
    <property type="component" value="Unassembled WGS sequence"/>
</dbReference>
<protein>
    <submittedName>
        <fullName evidence="1">MhmaT1 transposase</fullName>
    </submittedName>
</protein>
<accession>A0AAV7KFK3</accession>
<dbReference type="InterPro" id="IPR036397">
    <property type="entry name" value="RNaseH_sf"/>
</dbReference>
<evidence type="ECO:0000313" key="1">
    <source>
        <dbReference type="EMBL" id="KAI6659470.1"/>
    </source>
</evidence>
<evidence type="ECO:0000313" key="2">
    <source>
        <dbReference type="Proteomes" id="UP001165289"/>
    </source>
</evidence>